<protein>
    <submittedName>
        <fullName evidence="1">Uncharacterized protein</fullName>
    </submittedName>
</protein>
<reference evidence="1" key="1">
    <citation type="submission" date="2022-07" db="EMBL/GenBank/DDBJ databases">
        <title>Genome Sequence of Lecanicillium saksenae.</title>
        <authorList>
            <person name="Buettner E."/>
        </authorList>
    </citation>
    <scope>NUCLEOTIDE SEQUENCE</scope>
    <source>
        <strain evidence="1">VT-O1</strain>
    </source>
</reference>
<gene>
    <name evidence="1" type="ORF">NLG97_g1121</name>
</gene>
<keyword evidence="2" id="KW-1185">Reference proteome</keyword>
<evidence type="ECO:0000313" key="2">
    <source>
        <dbReference type="Proteomes" id="UP001148737"/>
    </source>
</evidence>
<name>A0ACC1R6K6_9HYPO</name>
<evidence type="ECO:0000313" key="1">
    <source>
        <dbReference type="EMBL" id="KAJ3498440.1"/>
    </source>
</evidence>
<accession>A0ACC1R6K6</accession>
<dbReference type="EMBL" id="JANAKD010000050">
    <property type="protein sequence ID" value="KAJ3498440.1"/>
    <property type="molecule type" value="Genomic_DNA"/>
</dbReference>
<sequence>MIDENILRWAPTMQGQPKVRSLGRFGPVIVETATFGSAHRFFANDAVGELPDTTEATFESESIKIPSAVKTWRLAHANAKIRQEAKVSRFASCNGATGALHAARLPNSSACEDESDARIVGGRLYAGIYDGHAGWATARTLKTSLVPFVAKELRTVKDESNEKANDAIASAFMKLDDAIVGGAKAAVERSDPFDPVAMAAVAPANSGSCALLSVFEPKSSILRVACVGDSRAVLGKHAGSRGSSDDDSFEMQPLSVDQNGENQEEVARIKAQHPGEDNLLDDGRLLGIMVTRAFGDHRWKWSEALVDKTYREFLGIPGRPGVVSPPYLTAEPAITSNVVSALDFAIMASDGLWEYISSENAVLCVAEWLKEKKQQHQHQQHPRRLYEDLGDLSRSNKIELDFENDLRTWKCQPENFVVEDMDNAAVHLLKNALGGKRRNLFIAATMMHEPMAKGIRDDITAQVIFFGDGSV</sequence>
<dbReference type="Proteomes" id="UP001148737">
    <property type="component" value="Unassembled WGS sequence"/>
</dbReference>
<proteinExistence type="predicted"/>
<organism evidence="1 2">
    <name type="scientific">Lecanicillium saksenae</name>
    <dbReference type="NCBI Taxonomy" id="468837"/>
    <lineage>
        <taxon>Eukaryota</taxon>
        <taxon>Fungi</taxon>
        <taxon>Dikarya</taxon>
        <taxon>Ascomycota</taxon>
        <taxon>Pezizomycotina</taxon>
        <taxon>Sordariomycetes</taxon>
        <taxon>Hypocreomycetidae</taxon>
        <taxon>Hypocreales</taxon>
        <taxon>Cordycipitaceae</taxon>
        <taxon>Lecanicillium</taxon>
    </lineage>
</organism>
<comment type="caution">
    <text evidence="1">The sequence shown here is derived from an EMBL/GenBank/DDBJ whole genome shotgun (WGS) entry which is preliminary data.</text>
</comment>